<sequence>MSTGPVSPSSAPRADPTWTGIVGHPPVPIRAPLGATVPAWFVPGPGFTAGVSRVAFDGHPPAPVGVPPASTVSGRLASGRVAGAAC</sequence>
<dbReference type="EMBL" id="JRTT01000139">
    <property type="protein sequence ID" value="KHD72195.1"/>
    <property type="molecule type" value="Genomic_DNA"/>
</dbReference>
<comment type="caution">
    <text evidence="1">The sequence shown here is derived from an EMBL/GenBank/DDBJ whole genome shotgun (WGS) entry which is preliminary data.</text>
</comment>
<organism evidence="1 2">
    <name type="scientific">Actinoplanes utahensis</name>
    <dbReference type="NCBI Taxonomy" id="1869"/>
    <lineage>
        <taxon>Bacteria</taxon>
        <taxon>Bacillati</taxon>
        <taxon>Actinomycetota</taxon>
        <taxon>Actinomycetes</taxon>
        <taxon>Micromonosporales</taxon>
        <taxon>Micromonosporaceae</taxon>
        <taxon>Actinoplanes</taxon>
    </lineage>
</organism>
<dbReference type="Proteomes" id="UP000054537">
    <property type="component" value="Unassembled WGS sequence"/>
</dbReference>
<evidence type="ECO:0000313" key="2">
    <source>
        <dbReference type="Proteomes" id="UP000054537"/>
    </source>
</evidence>
<protein>
    <submittedName>
        <fullName evidence="1">Uncharacterized protein</fullName>
    </submittedName>
</protein>
<gene>
    <name evidence="1" type="ORF">MB27_41925</name>
</gene>
<keyword evidence="2" id="KW-1185">Reference proteome</keyword>
<accession>A0A0A6U824</accession>
<name>A0A0A6U824_ACTUT</name>
<dbReference type="AlphaFoldDB" id="A0A0A6U824"/>
<evidence type="ECO:0000313" key="1">
    <source>
        <dbReference type="EMBL" id="KHD72195.1"/>
    </source>
</evidence>
<reference evidence="1 2" key="1">
    <citation type="submission" date="2014-10" db="EMBL/GenBank/DDBJ databases">
        <title>Draft genome sequence of Actinoplanes utahensis NRRL 12052.</title>
        <authorList>
            <person name="Velasco-Bucheli B."/>
            <person name="del Cerro C."/>
            <person name="Hormigo D."/>
            <person name="Garcia J.L."/>
            <person name="Acebal C."/>
            <person name="Arroyo M."/>
            <person name="de la Mata I."/>
        </authorList>
    </citation>
    <scope>NUCLEOTIDE SEQUENCE [LARGE SCALE GENOMIC DNA]</scope>
    <source>
        <strain evidence="1 2">NRRL 12052</strain>
    </source>
</reference>
<proteinExistence type="predicted"/>